<keyword evidence="3" id="KW-0378">Hydrolase</keyword>
<keyword evidence="7" id="KW-1185">Reference proteome</keyword>
<dbReference type="GO" id="GO:0005524">
    <property type="term" value="F:ATP binding"/>
    <property type="evidence" value="ECO:0007669"/>
    <property type="project" value="UniProtKB-KW"/>
</dbReference>
<keyword evidence="4" id="KW-0067">ATP-binding</keyword>
<sequence>MAHALGSRITFMIISFVKRFFAKCPHARPLVVLSIGILATWKKEFLRLQVEDIPLYDFYSVKADN</sequence>
<organism evidence="6 7">
    <name type="scientific">Camellia sinensis</name>
    <name type="common">Tea plant</name>
    <name type="synonym">Thea sinensis</name>
    <dbReference type="NCBI Taxonomy" id="4442"/>
    <lineage>
        <taxon>Eukaryota</taxon>
        <taxon>Viridiplantae</taxon>
        <taxon>Streptophyta</taxon>
        <taxon>Embryophyta</taxon>
        <taxon>Tracheophyta</taxon>
        <taxon>Spermatophyta</taxon>
        <taxon>Magnoliopsida</taxon>
        <taxon>eudicotyledons</taxon>
        <taxon>Gunneridae</taxon>
        <taxon>Pentapetalae</taxon>
        <taxon>asterids</taxon>
        <taxon>Ericales</taxon>
        <taxon>Theaceae</taxon>
        <taxon>Camellia</taxon>
    </lineage>
</organism>
<keyword evidence="3" id="KW-0347">Helicase</keyword>
<dbReference type="GO" id="GO:0080188">
    <property type="term" value="P:gene silencing by siRNA-directed DNA methylation"/>
    <property type="evidence" value="ECO:0007669"/>
    <property type="project" value="InterPro"/>
</dbReference>
<evidence type="ECO:0000256" key="4">
    <source>
        <dbReference type="ARBA" id="ARBA00022840"/>
    </source>
</evidence>
<keyword evidence="2" id="KW-0547">Nucleotide-binding</keyword>
<evidence type="ECO:0000256" key="2">
    <source>
        <dbReference type="ARBA" id="ARBA00022741"/>
    </source>
</evidence>
<evidence type="ECO:0000313" key="6">
    <source>
        <dbReference type="EMBL" id="KAF5939323.1"/>
    </source>
</evidence>
<reference evidence="6 7" key="2">
    <citation type="submission" date="2020-07" db="EMBL/GenBank/DDBJ databases">
        <title>Genome assembly of wild tea tree DASZ reveals pedigree and selection history of tea varieties.</title>
        <authorList>
            <person name="Zhang W."/>
        </authorList>
    </citation>
    <scope>NUCLEOTIDE SEQUENCE [LARGE SCALE GENOMIC DNA]</scope>
    <source>
        <strain evidence="7">cv. G240</strain>
        <tissue evidence="6">Leaf</tissue>
    </source>
</reference>
<accession>A0A7J7GEZ2</accession>
<comment type="subcellular location">
    <subcellularLocation>
        <location evidence="1">Nucleus</location>
    </subcellularLocation>
</comment>
<comment type="caution">
    <text evidence="6">The sequence shown here is derived from an EMBL/GenBank/DDBJ whole genome shotgun (WGS) entry which is preliminary data.</text>
</comment>
<dbReference type="EMBL" id="JACBKZ010000011">
    <property type="protein sequence ID" value="KAF5939323.1"/>
    <property type="molecule type" value="Genomic_DNA"/>
</dbReference>
<evidence type="ECO:0000256" key="3">
    <source>
        <dbReference type="ARBA" id="ARBA00022806"/>
    </source>
</evidence>
<proteinExistence type="predicted"/>
<dbReference type="PANTHER" id="PTHR45821">
    <property type="entry name" value="SNF2 DOMAIN-CONTAINING PROTEIN CLASSY 2-RELATED"/>
    <property type="match status" value="1"/>
</dbReference>
<evidence type="ECO:0000313" key="7">
    <source>
        <dbReference type="Proteomes" id="UP000593564"/>
    </source>
</evidence>
<dbReference type="PANTHER" id="PTHR45821:SF1">
    <property type="entry name" value="ATP-DEPENDENT HELICASE FAMILY PROTEIN-RELATED"/>
    <property type="match status" value="1"/>
</dbReference>
<dbReference type="GO" id="GO:0005634">
    <property type="term" value="C:nucleus"/>
    <property type="evidence" value="ECO:0007669"/>
    <property type="project" value="UniProtKB-SubCell"/>
</dbReference>
<dbReference type="InterPro" id="IPR044567">
    <property type="entry name" value="CLSY/DRD1"/>
</dbReference>
<protein>
    <submittedName>
        <fullName evidence="6">Uncharacterized protein</fullName>
    </submittedName>
</protein>
<name>A0A7J7GEZ2_CAMSI</name>
<dbReference type="Proteomes" id="UP000593564">
    <property type="component" value="Unassembled WGS sequence"/>
</dbReference>
<reference evidence="7" key="1">
    <citation type="journal article" date="2020" name="Nat. Commun.">
        <title>Genome assembly of wild tea tree DASZ reveals pedigree and selection history of tea varieties.</title>
        <authorList>
            <person name="Zhang W."/>
            <person name="Zhang Y."/>
            <person name="Qiu H."/>
            <person name="Guo Y."/>
            <person name="Wan H."/>
            <person name="Zhang X."/>
            <person name="Scossa F."/>
            <person name="Alseekh S."/>
            <person name="Zhang Q."/>
            <person name="Wang P."/>
            <person name="Xu L."/>
            <person name="Schmidt M.H."/>
            <person name="Jia X."/>
            <person name="Li D."/>
            <person name="Zhu A."/>
            <person name="Guo F."/>
            <person name="Chen W."/>
            <person name="Ni D."/>
            <person name="Usadel B."/>
            <person name="Fernie A.R."/>
            <person name="Wen W."/>
        </authorList>
    </citation>
    <scope>NUCLEOTIDE SEQUENCE [LARGE SCALE GENOMIC DNA]</scope>
    <source>
        <strain evidence="7">cv. G240</strain>
    </source>
</reference>
<keyword evidence="5" id="KW-0539">Nucleus</keyword>
<dbReference type="GO" id="GO:0004386">
    <property type="term" value="F:helicase activity"/>
    <property type="evidence" value="ECO:0007669"/>
    <property type="project" value="UniProtKB-KW"/>
</dbReference>
<evidence type="ECO:0000256" key="1">
    <source>
        <dbReference type="ARBA" id="ARBA00004123"/>
    </source>
</evidence>
<evidence type="ECO:0000256" key="5">
    <source>
        <dbReference type="ARBA" id="ARBA00023242"/>
    </source>
</evidence>
<gene>
    <name evidence="6" type="ORF">HYC85_023582</name>
</gene>
<dbReference type="AlphaFoldDB" id="A0A7J7GEZ2"/>